<sequence>MFYEGYYPDIPSDGTEPDKSSLFLTGATSYLVEALACHPAIISPSYVIFHGPSRVGSVRRGLKLVAPGSPGFARWPNSPTCKDSNPKISTYTSKARVHPSGNGTAEQNYGTGRTWRMPPRNNDIRIGEIRKPWFVLHRI</sequence>
<organism evidence="2 3">
    <name type="scientific">Ajellomyces capsulatus</name>
    <name type="common">Darling's disease fungus</name>
    <name type="synonym">Histoplasma capsulatum</name>
    <dbReference type="NCBI Taxonomy" id="5037"/>
    <lineage>
        <taxon>Eukaryota</taxon>
        <taxon>Fungi</taxon>
        <taxon>Dikarya</taxon>
        <taxon>Ascomycota</taxon>
        <taxon>Pezizomycotina</taxon>
        <taxon>Eurotiomycetes</taxon>
        <taxon>Eurotiomycetidae</taxon>
        <taxon>Onygenales</taxon>
        <taxon>Ajellomycetaceae</taxon>
        <taxon>Histoplasma</taxon>
    </lineage>
</organism>
<feature type="region of interest" description="Disordered" evidence="1">
    <location>
        <begin position="94"/>
        <end position="116"/>
    </location>
</feature>
<protein>
    <submittedName>
        <fullName evidence="2">Uncharacterized protein</fullName>
    </submittedName>
</protein>
<dbReference type="OrthoDB" id="10341837at2759"/>
<reference evidence="2" key="1">
    <citation type="submission" date="2021-01" db="EMBL/GenBank/DDBJ databases">
        <title>Chromosome-level genome assembly of a human fungal pathogen reveals clustering of transcriptionally co-regulated genes.</title>
        <authorList>
            <person name="Voorhies M."/>
            <person name="Cohen S."/>
            <person name="Shea T.P."/>
            <person name="Petrus S."/>
            <person name="Munoz J.F."/>
            <person name="Poplawski S."/>
            <person name="Goldman W.E."/>
            <person name="Michael T."/>
            <person name="Cuomo C.A."/>
            <person name="Sil A."/>
            <person name="Beyhan S."/>
        </authorList>
    </citation>
    <scope>NUCLEOTIDE SEQUENCE</scope>
    <source>
        <strain evidence="2">WU24</strain>
    </source>
</reference>
<gene>
    <name evidence="2" type="ORF">I7I51_06735</name>
</gene>
<dbReference type="VEuPathDB" id="FungiDB:I7I51_06735"/>
<proteinExistence type="predicted"/>
<dbReference type="EMBL" id="CP069115">
    <property type="protein sequence ID" value="QSS65884.1"/>
    <property type="molecule type" value="Genomic_DNA"/>
</dbReference>
<evidence type="ECO:0000256" key="1">
    <source>
        <dbReference type="SAM" id="MobiDB-lite"/>
    </source>
</evidence>
<feature type="compositionally biased region" description="Polar residues" evidence="1">
    <location>
        <begin position="101"/>
        <end position="111"/>
    </location>
</feature>
<evidence type="ECO:0000313" key="2">
    <source>
        <dbReference type="EMBL" id="QSS65884.1"/>
    </source>
</evidence>
<accession>A0A8A1MMG8</accession>
<dbReference type="AlphaFoldDB" id="A0A8A1MMG8"/>
<name>A0A8A1MMG8_AJECA</name>
<evidence type="ECO:0000313" key="3">
    <source>
        <dbReference type="Proteomes" id="UP000663671"/>
    </source>
</evidence>
<dbReference type="Proteomes" id="UP000663671">
    <property type="component" value="Chromosome 3"/>
</dbReference>